<feature type="domain" description="Fibronectin type-III" evidence="2">
    <location>
        <begin position="402"/>
        <end position="499"/>
    </location>
</feature>
<evidence type="ECO:0000256" key="1">
    <source>
        <dbReference type="ARBA" id="ARBA00022737"/>
    </source>
</evidence>
<dbReference type="PANTHER" id="PTHR13817">
    <property type="entry name" value="TITIN"/>
    <property type="match status" value="1"/>
</dbReference>
<dbReference type="InterPro" id="IPR036116">
    <property type="entry name" value="FN3_sf"/>
</dbReference>
<proteinExistence type="predicted"/>
<dbReference type="Pfam" id="PF00041">
    <property type="entry name" value="fn3"/>
    <property type="match status" value="4"/>
</dbReference>
<dbReference type="SUPFAM" id="SSF49265">
    <property type="entry name" value="Fibronectin type III"/>
    <property type="match status" value="4"/>
</dbReference>
<feature type="domain" description="Fibronectin type-III" evidence="2">
    <location>
        <begin position="1"/>
        <end position="88"/>
    </location>
</feature>
<evidence type="ECO:0000259" key="2">
    <source>
        <dbReference type="PROSITE" id="PS50853"/>
    </source>
</evidence>
<feature type="domain" description="Fibronectin type-III" evidence="2">
    <location>
        <begin position="90"/>
        <end position="191"/>
    </location>
</feature>
<keyword evidence="1" id="KW-0677">Repeat</keyword>
<dbReference type="OMA" id="SHPIVRY"/>
<evidence type="ECO:0000313" key="3">
    <source>
        <dbReference type="EnsemblMetazoa" id="XP_020900342.1"/>
    </source>
</evidence>
<dbReference type="KEGG" id="epa:110238985"/>
<dbReference type="SMART" id="SM00060">
    <property type="entry name" value="FN3"/>
    <property type="match status" value="5"/>
</dbReference>
<dbReference type="InterPro" id="IPR003961">
    <property type="entry name" value="FN3_dom"/>
</dbReference>
<dbReference type="OrthoDB" id="5983454at2759"/>
<dbReference type="Gene3D" id="2.60.40.10">
    <property type="entry name" value="Immunoglobulins"/>
    <property type="match status" value="5"/>
</dbReference>
<dbReference type="PANTHER" id="PTHR13817:SF166">
    <property type="entry name" value="NEURONAL IGCAM-RELATED"/>
    <property type="match status" value="1"/>
</dbReference>
<feature type="domain" description="Fibronectin type-III" evidence="2">
    <location>
        <begin position="196"/>
        <end position="295"/>
    </location>
</feature>
<dbReference type="GeneID" id="110238985"/>
<dbReference type="InterPro" id="IPR013783">
    <property type="entry name" value="Ig-like_fold"/>
</dbReference>
<organism evidence="3 4">
    <name type="scientific">Exaiptasia diaphana</name>
    <name type="common">Tropical sea anemone</name>
    <name type="synonym">Aiptasia pulchella</name>
    <dbReference type="NCBI Taxonomy" id="2652724"/>
    <lineage>
        <taxon>Eukaryota</taxon>
        <taxon>Metazoa</taxon>
        <taxon>Cnidaria</taxon>
        <taxon>Anthozoa</taxon>
        <taxon>Hexacorallia</taxon>
        <taxon>Actiniaria</taxon>
        <taxon>Aiptasiidae</taxon>
        <taxon>Exaiptasia</taxon>
    </lineage>
</organism>
<dbReference type="AlphaFoldDB" id="A0A913X835"/>
<dbReference type="InterPro" id="IPR050964">
    <property type="entry name" value="Striated_Muscle_Regulatory"/>
</dbReference>
<dbReference type="FunFam" id="2.60.40.10:FF:000028">
    <property type="entry name" value="Neuronal cell adhesion molecule"/>
    <property type="match status" value="1"/>
</dbReference>
<accession>A0A913X835</accession>
<dbReference type="RefSeq" id="XP_020900342.1">
    <property type="nucleotide sequence ID" value="XM_021044683.2"/>
</dbReference>
<dbReference type="Proteomes" id="UP000887567">
    <property type="component" value="Unplaced"/>
</dbReference>
<dbReference type="EnsemblMetazoa" id="XM_021044683.2">
    <property type="protein sequence ID" value="XP_020900342.1"/>
    <property type="gene ID" value="LOC110238985"/>
</dbReference>
<keyword evidence="4" id="KW-1185">Reference proteome</keyword>
<name>A0A913X835_EXADI</name>
<evidence type="ECO:0000313" key="4">
    <source>
        <dbReference type="Proteomes" id="UP000887567"/>
    </source>
</evidence>
<sequence>MNTTCIKLQFKKPKEPVGGKIRTFVISYRPVDSPSQEPIVINITTTVKDSYDHDICGLSAGTVYTFNVSFTTIATGPSVNIEGKTQGPVPTGAPKVVSHNGTLPYDSSTTCKITWDMLSAAESQGNLTSFRITYNKLDSSEIMYCEIGICNTTKILTELDHNSIYSVTVSATNSQGIGPSSKPVLCYTESLAPAGPPQNLSAICKTSTSIVVKWAAVDKRLRNGAILGHNITYLKHGDPPSNSKHITVYGESTLQAEITQLEKYTEYNLSINAFTSKGAGNYSTYANISAFTCEDVPDGPPSDLKVLEQSNISCTISWSAINATMANGIIKGYEVTGNDTNNTDSNTNCVGTILTCGLNATFKELKPFRMHHFKASGFNSKGSSIYSEILECMTQEGAPLVAPPNLRCTPKTSRSMEVCWDDMPMLQKQGIIREYILEYLLLNNSASGQPTPEQTTSSNLCVEVNNLQEYSMYSVKAKAVTVLEGNFSETPIECMTMEGLPTFPPANVSGYNITAY</sequence>
<dbReference type="PROSITE" id="PS50853">
    <property type="entry name" value="FN3"/>
    <property type="match status" value="5"/>
</dbReference>
<reference evidence="3" key="1">
    <citation type="submission" date="2022-11" db="UniProtKB">
        <authorList>
            <consortium name="EnsemblMetazoa"/>
        </authorList>
    </citation>
    <scope>IDENTIFICATION</scope>
</reference>
<dbReference type="CDD" id="cd00063">
    <property type="entry name" value="FN3"/>
    <property type="match status" value="5"/>
</dbReference>
<protein>
    <recommendedName>
        <fullName evidence="2">Fibronectin type-III domain-containing protein</fullName>
    </recommendedName>
</protein>
<feature type="domain" description="Fibronectin type-III" evidence="2">
    <location>
        <begin position="300"/>
        <end position="397"/>
    </location>
</feature>